<proteinExistence type="predicted"/>
<protein>
    <submittedName>
        <fullName evidence="2">Uncharacterized protein</fullName>
    </submittedName>
</protein>
<gene>
    <name evidence="2" type="ORF">C4K03_2422</name>
</gene>
<name>A0A3G7U5H7_9PSED</name>
<evidence type="ECO:0000313" key="3">
    <source>
        <dbReference type="Proteomes" id="UP000268696"/>
    </source>
</evidence>
<dbReference type="EMBL" id="CP027754">
    <property type="protein sequence ID" value="AZE54577.1"/>
    <property type="molecule type" value="Genomic_DNA"/>
</dbReference>
<evidence type="ECO:0000313" key="2">
    <source>
        <dbReference type="EMBL" id="AZE54577.1"/>
    </source>
</evidence>
<feature type="transmembrane region" description="Helical" evidence="1">
    <location>
        <begin position="20"/>
        <end position="42"/>
    </location>
</feature>
<keyword evidence="1" id="KW-1133">Transmembrane helix</keyword>
<organism evidence="2 3">
    <name type="scientific">Pseudomonas synxantha</name>
    <dbReference type="NCBI Taxonomy" id="47883"/>
    <lineage>
        <taxon>Bacteria</taxon>
        <taxon>Pseudomonadati</taxon>
        <taxon>Pseudomonadota</taxon>
        <taxon>Gammaproteobacteria</taxon>
        <taxon>Pseudomonadales</taxon>
        <taxon>Pseudomonadaceae</taxon>
        <taxon>Pseudomonas</taxon>
    </lineage>
</organism>
<dbReference type="Proteomes" id="UP000268696">
    <property type="component" value="Chromosome"/>
</dbReference>
<evidence type="ECO:0000256" key="1">
    <source>
        <dbReference type="SAM" id="Phobius"/>
    </source>
</evidence>
<reference evidence="2 3" key="1">
    <citation type="submission" date="2018-03" db="EMBL/GenBank/DDBJ databases">
        <title>Diversity of phytobeneficial traits revealed by whole-genome analysis of worldwide-isolated phenazine-producing Pseudomonas spp.</title>
        <authorList>
            <person name="Biessy A."/>
            <person name="Novinscak A."/>
            <person name="Blom J."/>
            <person name="Leger G."/>
            <person name="Thomashow L.S."/>
            <person name="Cazorla F.M."/>
            <person name="Josic D."/>
            <person name="Filion M."/>
        </authorList>
    </citation>
    <scope>NUCLEOTIDE SEQUENCE [LARGE SCALE GENOMIC DNA]</scope>
    <source>
        <strain evidence="2 3">30B</strain>
    </source>
</reference>
<feature type="transmembrane region" description="Helical" evidence="1">
    <location>
        <begin position="54"/>
        <end position="78"/>
    </location>
</feature>
<dbReference type="AlphaFoldDB" id="A0A3G7U5H7"/>
<accession>A0A3G7U5H7</accession>
<keyword evidence="1" id="KW-0472">Membrane</keyword>
<sequence length="411" mass="45050">MSVRLDQVPALAPRPARPRGWLWLGVFPVLLLLLGVCGTFLFGTHALRQQPLNFWGLAVGVPLLGWFLLSFGRVLLYLGQQQVADGWDQAREHDLIHKVRRGRRAQQVLGVSLHTALRAREASPATQLNALLSGVKALKAQPSRQDQSVLRHSRIAGEAGEVPELVLRRVLRQLLSDLAQPLMQLPHDTPLALLLEIDSALPENVLQRAWRQAWSDSGIRQSTVPVESHGLEAVDQWLDHRIADQALLLVVELQFMPQQPEGTAEAAAGLLLGNRLTQKTLPSMAYLHRPEQEREPTTDGLLYAAQQALGWVPLDPKLIEQTWRVGIDTQRDAALTTVLAEVPIPAKHGQGFYDLDTQLGHPGKASPWLAIAAATQAIQCGAGPQFIFSGGDCVDTGLWSTVLTPVSSLSK</sequence>
<keyword evidence="1" id="KW-0812">Transmembrane</keyword>